<dbReference type="PANTHER" id="PTHR11878">
    <property type="entry name" value="SODIUM/CALCIUM EXCHANGER"/>
    <property type="match status" value="1"/>
</dbReference>
<keyword evidence="1" id="KW-0732">Signal</keyword>
<feature type="non-terminal residue" evidence="6">
    <location>
        <position position="1142"/>
    </location>
</feature>
<dbReference type="SUPFAM" id="SSF141072">
    <property type="entry name" value="CalX-like"/>
    <property type="match status" value="2"/>
</dbReference>
<evidence type="ECO:0000259" key="5">
    <source>
        <dbReference type="SMART" id="SM00237"/>
    </source>
</evidence>
<keyword evidence="7" id="KW-1185">Reference proteome</keyword>
<dbReference type="Proteomes" id="UP000483379">
    <property type="component" value="Unassembled WGS sequence"/>
</dbReference>
<feature type="domain" description="Calx-beta" evidence="5">
    <location>
        <begin position="671"/>
        <end position="772"/>
    </location>
</feature>
<feature type="domain" description="Calx-beta" evidence="5">
    <location>
        <begin position="908"/>
        <end position="1021"/>
    </location>
</feature>
<organism evidence="6 7">
    <name type="scientific">Thiorhodococcus minor</name>
    <dbReference type="NCBI Taxonomy" id="57489"/>
    <lineage>
        <taxon>Bacteria</taxon>
        <taxon>Pseudomonadati</taxon>
        <taxon>Pseudomonadota</taxon>
        <taxon>Gammaproteobacteria</taxon>
        <taxon>Chromatiales</taxon>
        <taxon>Chromatiaceae</taxon>
        <taxon>Thiorhodococcus</taxon>
    </lineage>
</organism>
<dbReference type="InterPro" id="IPR013517">
    <property type="entry name" value="FG-GAP"/>
</dbReference>
<accession>A0A6M0K0D7</accession>
<dbReference type="Pfam" id="PF03160">
    <property type="entry name" value="Calx-beta"/>
    <property type="match status" value="2"/>
</dbReference>
<dbReference type="SMART" id="SM00237">
    <property type="entry name" value="Calx_beta"/>
    <property type="match status" value="2"/>
</dbReference>
<protein>
    <recommendedName>
        <fullName evidence="5">Calx-beta domain-containing protein</fullName>
    </recommendedName>
</protein>
<keyword evidence="2" id="KW-0677">Repeat</keyword>
<keyword evidence="4" id="KW-0406">Ion transport</keyword>
<dbReference type="AlphaFoldDB" id="A0A6M0K0D7"/>
<dbReference type="Pfam" id="PF07593">
    <property type="entry name" value="UnbV_ASPIC"/>
    <property type="match status" value="1"/>
</dbReference>
<dbReference type="InterPro" id="IPR003644">
    <property type="entry name" value="Calx_beta"/>
</dbReference>
<dbReference type="SUPFAM" id="SSF69318">
    <property type="entry name" value="Integrin alpha N-terminal domain"/>
    <property type="match status" value="1"/>
</dbReference>
<comment type="caution">
    <text evidence="6">The sequence shown here is derived from an EMBL/GenBank/DDBJ whole genome shotgun (WGS) entry which is preliminary data.</text>
</comment>
<dbReference type="Gene3D" id="2.60.40.2030">
    <property type="match status" value="2"/>
</dbReference>
<dbReference type="RefSeq" id="WP_209262402.1">
    <property type="nucleotide sequence ID" value="NZ_JAAIJQ010000036.1"/>
</dbReference>
<dbReference type="GO" id="GO:0030001">
    <property type="term" value="P:metal ion transport"/>
    <property type="evidence" value="ECO:0007669"/>
    <property type="project" value="TreeGrafter"/>
</dbReference>
<evidence type="ECO:0000313" key="7">
    <source>
        <dbReference type="Proteomes" id="UP000483379"/>
    </source>
</evidence>
<dbReference type="InterPro" id="IPR028994">
    <property type="entry name" value="Integrin_alpha_N"/>
</dbReference>
<evidence type="ECO:0000256" key="4">
    <source>
        <dbReference type="ARBA" id="ARBA00023065"/>
    </source>
</evidence>
<sequence>MTNKTMIAAGVQVRRSPAGLGICALVALALTPVADITADIGSGQFAEARDGGGSLLIDAGGETWGAGWGDVNGDGLPDLWLGEHQYTPTILLQQGGAGGFSDVIQSAVLDPNPHYRDDTHGVAWADFDNDGDEDLFEACGGGAGEAAGGGSVQEEWRNNFFVNNGTLLVELAQAYGVDYPRGRGRTPLWVDYDNDGLLDLVITALQTSAAESPSAIFRQQISGFTEVTSQVGFNAGSCENAMLTHLTPDGAPTLICGDTSQIGTIYDISTQPFTDIRSTVGNDIYNAYPFDLAISDFDGDLDFDVFAVVAPPNTAAALRLSTGDRIQSTLPPSASERGFSFTAPGDVTLTFGWETDVTQVSLGASGVNPPPEADPGLVPGNVWPHRLELTLSTSDTTLMGLPASRSQGIYVGYENGRWQVRVVDVDYGVNVLAVATGISTPQAFGSVNLTQGNPLPPILFENQNGLLNRTTNSQTFLDPVSAIQSFGRSVIPGDFDNDMDVDVYVGATGPVANVPNLMFDNQGDGTFRVVSAAGGASGHLLGKTDVATSVDFDLDGCLDIFVAQGAYPAPFSYVAEHQLFRNQCGSNHWIEVDLEGSASNIHGIGAVLYATTPDGRVQVREQSNGTHKHAQDFRRIHFGLGANQEVDLEVQWPSGVVDYFSDLSVDQVVLLTEGSGGTAPSYTLGVDDVTVSEGPAGQEAVLTLTLTPAPGSGEQVDVAYQTVAGTATAGSDYTTTSGTLSFLAGESEQTVTVPILDDATPEPSESFGVQLTSADTNAATGTVTILDDDSGSGPACGAPSYDPASDRALFIWNDCGTDDWHLRITGGGSGQYVNHVGSLVADAAFPAGSVQGVSVEPNDTLDIGASQIDFGLIVGGIYEDGIDFSLASGASACLELTSPTTLPVLAGANRMVVDPQVEIPGFGACGGGSTFSLGVDDVTVSEGPAGQEAVLTLTLTPAPGSGEQVEVAYQPGAGTATAGSDYTTTSGTLSFLAGESEQTVTVPILDDATPEPSESFGVQLTSADTNAATGTVTILDDDSGSGPACGAPSYDPASDRALFIWNDCGTDDWHLRITGGGSGQYVNHVGSLVADAAFPAGSVQGVSVEPNDTLDIGASQIDFGLIVGGIYEDGIDFSLASGASAC</sequence>
<dbReference type="GO" id="GO:0016020">
    <property type="term" value="C:membrane"/>
    <property type="evidence" value="ECO:0007669"/>
    <property type="project" value="InterPro"/>
</dbReference>
<proteinExistence type="predicted"/>
<dbReference type="PANTHER" id="PTHR11878:SF65">
    <property type="entry name" value="NA_CA-EXCHANGE PROTEIN, ISOFORM G"/>
    <property type="match status" value="1"/>
</dbReference>
<evidence type="ECO:0000256" key="1">
    <source>
        <dbReference type="ARBA" id="ARBA00022729"/>
    </source>
</evidence>
<dbReference type="Pfam" id="PF13517">
    <property type="entry name" value="FG-GAP_3"/>
    <property type="match status" value="1"/>
</dbReference>
<reference evidence="6 7" key="1">
    <citation type="submission" date="2020-02" db="EMBL/GenBank/DDBJ databases">
        <title>Genome sequences of Thiorhodococcus mannitoliphagus and Thiorhodococcus minor, purple sulfur photosynthetic bacteria in the gammaproteobacterial family, Chromatiaceae.</title>
        <authorList>
            <person name="Aviles F.A."/>
            <person name="Meyer T.E."/>
            <person name="Kyndt J.A."/>
        </authorList>
    </citation>
    <scope>NUCLEOTIDE SEQUENCE [LARGE SCALE GENOMIC DNA]</scope>
    <source>
        <strain evidence="6 7">DSM 11518</strain>
    </source>
</reference>
<evidence type="ECO:0000256" key="3">
    <source>
        <dbReference type="ARBA" id="ARBA00022837"/>
    </source>
</evidence>
<evidence type="ECO:0000256" key="2">
    <source>
        <dbReference type="ARBA" id="ARBA00022737"/>
    </source>
</evidence>
<dbReference type="GO" id="GO:0007154">
    <property type="term" value="P:cell communication"/>
    <property type="evidence" value="ECO:0007669"/>
    <property type="project" value="InterPro"/>
</dbReference>
<evidence type="ECO:0000313" key="6">
    <source>
        <dbReference type="EMBL" id="NEV62829.1"/>
    </source>
</evidence>
<dbReference type="InterPro" id="IPR051171">
    <property type="entry name" value="CaCA"/>
</dbReference>
<keyword evidence="3" id="KW-0106">Calcium</keyword>
<name>A0A6M0K0D7_9GAMM</name>
<dbReference type="InterPro" id="IPR038081">
    <property type="entry name" value="CalX-like_sf"/>
</dbReference>
<dbReference type="EMBL" id="JAAIJQ010000036">
    <property type="protein sequence ID" value="NEV62829.1"/>
    <property type="molecule type" value="Genomic_DNA"/>
</dbReference>
<gene>
    <name evidence="6" type="ORF">G3446_13170</name>
</gene>
<keyword evidence="4" id="KW-0813">Transport</keyword>
<dbReference type="Gene3D" id="2.130.10.130">
    <property type="entry name" value="Integrin alpha, N-terminal"/>
    <property type="match status" value="2"/>
</dbReference>
<dbReference type="InterPro" id="IPR011519">
    <property type="entry name" value="UnbV_ASPIC"/>
</dbReference>